<evidence type="ECO:0000256" key="1">
    <source>
        <dbReference type="SAM" id="Phobius"/>
    </source>
</evidence>
<comment type="caution">
    <text evidence="2">The sequence shown here is derived from an EMBL/GenBank/DDBJ whole genome shotgun (WGS) entry which is preliminary data.</text>
</comment>
<keyword evidence="1" id="KW-0812">Transmembrane</keyword>
<feature type="transmembrane region" description="Helical" evidence="1">
    <location>
        <begin position="44"/>
        <end position="64"/>
    </location>
</feature>
<dbReference type="EMBL" id="VBRY01000001">
    <property type="protein sequence ID" value="TLS68933.1"/>
    <property type="molecule type" value="Genomic_DNA"/>
</dbReference>
<reference evidence="2 3" key="1">
    <citation type="journal article" date="2019" name="Appl. Environ. Microbiol.">
        <title>Environmental Evidence and Genomic Insight of Iron-oxidizing Bacteria Preference Towards More Corrosion Resistant Stainless Steel at Higher Salinities.</title>
        <authorList>
            <person name="Garrison C.E."/>
            <person name="Price K.A."/>
            <person name="Field E.K."/>
        </authorList>
    </citation>
    <scope>NUCLEOTIDE SEQUENCE [LARGE SCALE GENOMIC DNA]</scope>
    <source>
        <strain evidence="2 3">P3</strain>
    </source>
</reference>
<gene>
    <name evidence="2" type="ORF">FEF65_00020</name>
</gene>
<feature type="transmembrane region" description="Helical" evidence="1">
    <location>
        <begin position="12"/>
        <end position="32"/>
    </location>
</feature>
<dbReference type="RefSeq" id="WP_138237749.1">
    <property type="nucleotide sequence ID" value="NZ_VBRY01000001.1"/>
</dbReference>
<keyword evidence="3" id="KW-1185">Reference proteome</keyword>
<feature type="transmembrane region" description="Helical" evidence="1">
    <location>
        <begin position="76"/>
        <end position="95"/>
    </location>
</feature>
<protein>
    <recommendedName>
        <fullName evidence="4">DUF3429 domain-containing protein</fullName>
    </recommendedName>
</protein>
<evidence type="ECO:0008006" key="4">
    <source>
        <dbReference type="Google" id="ProtNLM"/>
    </source>
</evidence>
<accession>A0A5R9GXR3</accession>
<evidence type="ECO:0000313" key="2">
    <source>
        <dbReference type="EMBL" id="TLS68933.1"/>
    </source>
</evidence>
<dbReference type="OrthoDB" id="9919498at2"/>
<organism evidence="2 3">
    <name type="scientific">Mariprofundus erugo</name>
    <dbReference type="NCBI Taxonomy" id="2528639"/>
    <lineage>
        <taxon>Bacteria</taxon>
        <taxon>Pseudomonadati</taxon>
        <taxon>Pseudomonadota</taxon>
        <taxon>Candidatius Mariprofundia</taxon>
        <taxon>Mariprofundales</taxon>
        <taxon>Mariprofundaceae</taxon>
        <taxon>Mariprofundus</taxon>
    </lineage>
</organism>
<proteinExistence type="predicted"/>
<keyword evidence="1" id="KW-1133">Transmembrane helix</keyword>
<dbReference type="AlphaFoldDB" id="A0A5R9GXR3"/>
<evidence type="ECO:0000313" key="3">
    <source>
        <dbReference type="Proteomes" id="UP000306585"/>
    </source>
</evidence>
<keyword evidence="1" id="KW-0472">Membrane</keyword>
<name>A0A5R9GXR3_9PROT</name>
<sequence length="153" mass="17038">MSSSKLENIISPIQTYIAISVALLIPVVIWPLQLYSDHGLNPAINIHQIWMVMAAAILLCSVTADSIIGYRKAPSWPFVTSAWICLTVLGVSIALRLPDGTWLMALMFALHSLRAAAGLWHNVSEWHLWPAWSRDTMASAALFFWHIMLNQAS</sequence>
<dbReference type="Proteomes" id="UP000306585">
    <property type="component" value="Unassembled WGS sequence"/>
</dbReference>